<dbReference type="PANTHER" id="PTHR14948:SF44">
    <property type="entry name" value="PROLINE-RICH TRANSMEMBRANE PROTEIN 1-LIKE"/>
    <property type="match status" value="1"/>
</dbReference>
<comment type="caution">
    <text evidence="6">The sequence shown here is derived from an EMBL/GenBank/DDBJ whole genome shotgun (WGS) entry which is preliminary data.</text>
</comment>
<feature type="transmembrane region" description="Helical" evidence="5">
    <location>
        <begin position="40"/>
        <end position="64"/>
    </location>
</feature>
<evidence type="ECO:0000256" key="1">
    <source>
        <dbReference type="ARBA" id="ARBA00004370"/>
    </source>
</evidence>
<gene>
    <name evidence="6" type="ORF">JW984_05310</name>
</gene>
<keyword evidence="4 5" id="KW-0472">Membrane</keyword>
<name>A0A9D8PMV4_9DELT</name>
<dbReference type="Proteomes" id="UP000809273">
    <property type="component" value="Unassembled WGS sequence"/>
</dbReference>
<protein>
    <submittedName>
        <fullName evidence="6">CD225/dispanin family protein</fullName>
    </submittedName>
</protein>
<dbReference type="PANTHER" id="PTHR14948">
    <property type="entry name" value="NG5"/>
    <property type="match status" value="1"/>
</dbReference>
<dbReference type="EMBL" id="JAFGIX010000026">
    <property type="protein sequence ID" value="MBN1572599.1"/>
    <property type="molecule type" value="Genomic_DNA"/>
</dbReference>
<evidence type="ECO:0000313" key="7">
    <source>
        <dbReference type="Proteomes" id="UP000809273"/>
    </source>
</evidence>
<dbReference type="AlphaFoldDB" id="A0A9D8PMV4"/>
<evidence type="ECO:0000256" key="5">
    <source>
        <dbReference type="SAM" id="Phobius"/>
    </source>
</evidence>
<reference evidence="6" key="1">
    <citation type="journal article" date="2021" name="Environ. Microbiol.">
        <title>Genomic characterization of three novel Desulfobacterota classes expand the metabolic and phylogenetic diversity of the phylum.</title>
        <authorList>
            <person name="Murphy C.L."/>
            <person name="Biggerstaff J."/>
            <person name="Eichhorn A."/>
            <person name="Ewing E."/>
            <person name="Shahan R."/>
            <person name="Soriano D."/>
            <person name="Stewart S."/>
            <person name="VanMol K."/>
            <person name="Walker R."/>
            <person name="Walters P."/>
            <person name="Elshahed M.S."/>
            <person name="Youssef N.H."/>
        </authorList>
    </citation>
    <scope>NUCLEOTIDE SEQUENCE</scope>
    <source>
        <strain evidence="6">Zod_Metabat.24</strain>
    </source>
</reference>
<evidence type="ECO:0000256" key="4">
    <source>
        <dbReference type="ARBA" id="ARBA00023136"/>
    </source>
</evidence>
<dbReference type="Pfam" id="PF04505">
    <property type="entry name" value="CD225"/>
    <property type="match status" value="1"/>
</dbReference>
<keyword evidence="2 5" id="KW-0812">Transmembrane</keyword>
<dbReference type="InterPro" id="IPR007593">
    <property type="entry name" value="CD225/Dispanin_fam"/>
</dbReference>
<evidence type="ECO:0000313" key="6">
    <source>
        <dbReference type="EMBL" id="MBN1572599.1"/>
    </source>
</evidence>
<comment type="subcellular location">
    <subcellularLocation>
        <location evidence="1">Membrane</location>
    </subcellularLocation>
</comment>
<keyword evidence="3 5" id="KW-1133">Transmembrane helix</keyword>
<dbReference type="GO" id="GO:0016020">
    <property type="term" value="C:membrane"/>
    <property type="evidence" value="ECO:0007669"/>
    <property type="project" value="UniProtKB-SubCell"/>
</dbReference>
<accession>A0A9D8PMV4</accession>
<dbReference type="InterPro" id="IPR051423">
    <property type="entry name" value="CD225/Dispanin"/>
</dbReference>
<evidence type="ECO:0000256" key="3">
    <source>
        <dbReference type="ARBA" id="ARBA00022989"/>
    </source>
</evidence>
<evidence type="ECO:0000256" key="2">
    <source>
        <dbReference type="ARBA" id="ARBA00022692"/>
    </source>
</evidence>
<proteinExistence type="predicted"/>
<sequence length="73" mass="8020">MKCPYCKEENPPRNLRCSFCGESLTRSGVTAGPTDYVPDYLVQSILVTLCCCLPFGIVAIVYAARVKAFLLGR</sequence>
<organism evidence="6 7">
    <name type="scientific">Candidatus Zymogenus saltonus</name>
    <dbReference type="NCBI Taxonomy" id="2844893"/>
    <lineage>
        <taxon>Bacteria</taxon>
        <taxon>Deltaproteobacteria</taxon>
        <taxon>Candidatus Zymogenia</taxon>
        <taxon>Candidatus Zymogeniales</taxon>
        <taxon>Candidatus Zymogenaceae</taxon>
        <taxon>Candidatus Zymogenus</taxon>
    </lineage>
</organism>
<reference evidence="6" key="2">
    <citation type="submission" date="2021-01" db="EMBL/GenBank/DDBJ databases">
        <authorList>
            <person name="Hahn C.R."/>
            <person name="Youssef N.H."/>
            <person name="Elshahed M."/>
        </authorList>
    </citation>
    <scope>NUCLEOTIDE SEQUENCE</scope>
    <source>
        <strain evidence="6">Zod_Metabat.24</strain>
    </source>
</reference>